<name>A0A031JS37_9SPHN</name>
<keyword evidence="5" id="KW-0436">Ligase</keyword>
<dbReference type="KEGG" id="nre:BES08_21830"/>
<dbReference type="GO" id="GO:0004812">
    <property type="term" value="F:aminoacyl-tRNA ligase activity"/>
    <property type="evidence" value="ECO:0007669"/>
    <property type="project" value="UniProtKB-KW"/>
</dbReference>
<dbReference type="OrthoDB" id="9776599at2"/>
<keyword evidence="1" id="KW-0732">Signal</keyword>
<dbReference type="PROSITE" id="PS51257">
    <property type="entry name" value="PROKAR_LIPOPROTEIN"/>
    <property type="match status" value="1"/>
</dbReference>
<evidence type="ECO:0000313" key="5">
    <source>
        <dbReference type="EMBL" id="EZP80601.1"/>
    </source>
</evidence>
<dbReference type="EMBL" id="CP017076">
    <property type="protein sequence ID" value="AOR79461.1"/>
    <property type="molecule type" value="Genomic_DNA"/>
</dbReference>
<keyword evidence="5" id="KW-0030">Aminoacyl-tRNA synthetase</keyword>
<dbReference type="EMBL" id="JFYZ01000016">
    <property type="protein sequence ID" value="EZP80601.1"/>
    <property type="molecule type" value="Genomic_DNA"/>
</dbReference>
<dbReference type="PANTHER" id="PTHR38478">
    <property type="entry name" value="PEPTIDASE M1A AND M12B"/>
    <property type="match status" value="1"/>
</dbReference>
<keyword evidence="4" id="KW-0614">Plasmid</keyword>
<evidence type="ECO:0000256" key="1">
    <source>
        <dbReference type="SAM" id="SignalP"/>
    </source>
</evidence>
<dbReference type="CDD" id="cd04276">
    <property type="entry name" value="ZnMc_MMP_like_2"/>
    <property type="match status" value="1"/>
</dbReference>
<feature type="domain" description="DUF5117" evidence="3">
    <location>
        <begin position="89"/>
        <end position="278"/>
    </location>
</feature>
<dbReference type="InterPro" id="IPR033413">
    <property type="entry name" value="DUF5117"/>
</dbReference>
<dbReference type="Pfam" id="PF17148">
    <property type="entry name" value="DUF5117"/>
    <property type="match status" value="1"/>
</dbReference>
<dbReference type="Pfam" id="PF16313">
    <property type="entry name" value="DUF4953"/>
    <property type="match status" value="1"/>
</dbReference>
<feature type="chain" id="PRO_5014496900" evidence="1">
    <location>
        <begin position="29"/>
        <end position="818"/>
    </location>
</feature>
<evidence type="ECO:0000313" key="7">
    <source>
        <dbReference type="Proteomes" id="UP000094626"/>
    </source>
</evidence>
<gene>
    <name evidence="4" type="ORF">BES08_21830</name>
    <name evidence="5" type="ORF">BV97_03368</name>
</gene>
<reference evidence="5 6" key="1">
    <citation type="submission" date="2014-03" db="EMBL/GenBank/DDBJ databases">
        <title>Whole genome sequence of Novosphingobium resinovorum KF1.</title>
        <authorList>
            <person name="Gan H.M."/>
            <person name="Gan H.Y."/>
            <person name="Chew T.H."/>
            <person name="Savka M.A."/>
        </authorList>
    </citation>
    <scope>NUCLEOTIDE SEQUENCE [LARGE SCALE GENOMIC DNA]</scope>
    <source>
        <strain evidence="5 6">KF1</strain>
    </source>
</reference>
<reference evidence="4" key="2">
    <citation type="submission" date="2016-08" db="EMBL/GenBank/DDBJ databases">
        <authorList>
            <person name="Seilhamer J.J."/>
        </authorList>
    </citation>
    <scope>NUCLEOTIDE SEQUENCE [LARGE SCALE GENOMIC DNA]</scope>
    <source>
        <strain evidence="4">SA1</strain>
        <plasmid evidence="4">pSA1</plasmid>
    </source>
</reference>
<sequence>MSFVARMKPVLAASCAFAACMTAVPAWAAPAPVSSSPDGSLLPVQVDAAKGKVLFTLPAPAADGTSGRYLFTQAIKTGLGSAAIRIDRGMQGDTKVLAFRRMGGKVAVLFENPRFRASGDAGVQMGAKASFPFSTVAMLDVVSEAGGGVTVDLTPLLMTDAMDLAGAIGESAKGYKLSEKLSALDPASVKVFPKNVELETVQTFTADSAGRELDTLAPDGRAVSVTVHSSLIALPEPGFVPRKFDIRSGSHATQAYDFGTPLGTPMLVEYSNRFRLEKTDPSAARSPVKKPIVFYIDSAAPDPIRTALADGVRWWADAFDAAGFVDAFKVEILPPGVDPQDVRYNVVNWTDRQNRSWSYGGGVIDPRTGEIVKGVVVLGALRVRQDITIFEGLVGTAQNNTGGPNDPVRAALARISQLGAHEVGHAIGFVHNFKASLQDRASVMDYPAPKVAIAGGKLDLGDAYAAGIGKWDKFTVDWLYGQPAPGVNGDVEAAAKADAIHKAGLIFGTDVDGRAPDLAVPGVNMWTEGDDTPADLAHTMEVRRIALANFGPGVLLSGEPLSNLRRKFVPIWLFHRYSIDATGKLVGGVNYEYAVVGDGRSAPSPVPAAQQLEAIDALVGTLSPSVLTVPASLAMMLSSGSSARPDAEAMPEVMRGAGAAVFDPLVAAQVAAQVTLDSLLAPARLTRLHIQHGYDAGQPGVGTLLGKLSPVVAAHGDAVSRRISQATLLAIAAARADADTPADVAALLDGYLKETASGFAKAKGSSEDALWQISMAALLRDPGRLALEIGKQSRPRPPIPAGMPIGGDTGWFDNILSE</sequence>
<evidence type="ECO:0000313" key="4">
    <source>
        <dbReference type="EMBL" id="AOR79461.1"/>
    </source>
</evidence>
<evidence type="ECO:0000313" key="6">
    <source>
        <dbReference type="Proteomes" id="UP000024329"/>
    </source>
</evidence>
<feature type="signal peptide" evidence="1">
    <location>
        <begin position="1"/>
        <end position="28"/>
    </location>
</feature>
<evidence type="ECO:0000259" key="3">
    <source>
        <dbReference type="Pfam" id="PF17148"/>
    </source>
</evidence>
<accession>A0A031JS37</accession>
<dbReference type="Proteomes" id="UP000024329">
    <property type="component" value="Unassembled WGS sequence"/>
</dbReference>
<proteinExistence type="predicted"/>
<dbReference type="AlphaFoldDB" id="A0A031JS37"/>
<protein>
    <submittedName>
        <fullName evidence="5">Glutamyl-and glutaminyl-tRNA synthetase</fullName>
    </submittedName>
    <submittedName>
        <fullName evidence="4">Peptidase</fullName>
    </submittedName>
</protein>
<keyword evidence="7" id="KW-1185">Reference proteome</keyword>
<dbReference type="PATRIC" id="fig|158500.4.peg.3435"/>
<dbReference type="PANTHER" id="PTHR38478:SF1">
    <property type="entry name" value="ZINC DEPENDENT METALLOPROTEASE DOMAIN LIPOPROTEIN"/>
    <property type="match status" value="1"/>
</dbReference>
<dbReference type="InterPro" id="IPR034032">
    <property type="entry name" value="Zn_MMP-like_bac"/>
</dbReference>
<organism evidence="5 6">
    <name type="scientific">Novosphingobium resinovorum</name>
    <dbReference type="NCBI Taxonomy" id="158500"/>
    <lineage>
        <taxon>Bacteria</taxon>
        <taxon>Pseudomonadati</taxon>
        <taxon>Pseudomonadota</taxon>
        <taxon>Alphaproteobacteria</taxon>
        <taxon>Sphingomonadales</taxon>
        <taxon>Sphingomonadaceae</taxon>
        <taxon>Novosphingobium</taxon>
    </lineage>
</organism>
<geneLocation type="plasmid" evidence="4 7">
    <name>pSA1</name>
</geneLocation>
<dbReference type="SUPFAM" id="SSF55486">
    <property type="entry name" value="Metalloproteases ('zincins'), catalytic domain"/>
    <property type="match status" value="1"/>
</dbReference>
<evidence type="ECO:0000259" key="2">
    <source>
        <dbReference type="Pfam" id="PF16313"/>
    </source>
</evidence>
<dbReference type="eggNOG" id="COG1913">
    <property type="taxonomic scope" value="Bacteria"/>
</dbReference>
<reference evidence="7" key="3">
    <citation type="journal article" date="2017" name="J. Biotechnol.">
        <title>Complete genome sequence of Novosphingobium resinovorum SA1, a versatile xenobiotic-degrading bacterium capable of utilizing sulfanilic acid.</title>
        <authorList>
            <person name="Hegedus B."/>
            <person name="Kos P.B."/>
            <person name="Balint B."/>
            <person name="Maroti G."/>
            <person name="Gan H.M."/>
            <person name="Perei K."/>
            <person name="Rakhely G."/>
        </authorList>
    </citation>
    <scope>NUCLEOTIDE SEQUENCE [LARGE SCALE GENOMIC DNA]</scope>
    <source>
        <strain evidence="7">SA1</strain>
    </source>
</reference>
<dbReference type="InterPro" id="IPR032534">
    <property type="entry name" value="EcxA_zinc-bd"/>
</dbReference>
<dbReference type="Proteomes" id="UP000094626">
    <property type="component" value="Plasmid pSA1"/>
</dbReference>
<feature type="domain" description="EcxA zinc-binding" evidence="2">
    <location>
        <begin position="407"/>
        <end position="711"/>
    </location>
</feature>